<dbReference type="SMART" id="SM00875">
    <property type="entry name" value="BACK"/>
    <property type="match status" value="1"/>
</dbReference>
<evidence type="ECO:0000256" key="11">
    <source>
        <dbReference type="PROSITE-ProRule" id="PRU00042"/>
    </source>
</evidence>
<comment type="subcellular location">
    <subcellularLocation>
        <location evidence="1">Nucleus</location>
    </subcellularLocation>
</comment>
<proteinExistence type="inferred from homology"/>
<accession>A0A210PXL3</accession>
<dbReference type="GO" id="GO:0005634">
    <property type="term" value="C:nucleus"/>
    <property type="evidence" value="ECO:0007669"/>
    <property type="project" value="UniProtKB-SubCell"/>
</dbReference>
<evidence type="ECO:0000256" key="1">
    <source>
        <dbReference type="ARBA" id="ARBA00004123"/>
    </source>
</evidence>
<dbReference type="PROSITE" id="PS00028">
    <property type="entry name" value="ZINC_FINGER_C2H2_1"/>
    <property type="match status" value="4"/>
</dbReference>
<evidence type="ECO:0000256" key="9">
    <source>
        <dbReference type="ARBA" id="ARBA00023163"/>
    </source>
</evidence>
<keyword evidence="15" id="KW-0489">Methyltransferase</keyword>
<evidence type="ECO:0000256" key="6">
    <source>
        <dbReference type="ARBA" id="ARBA00022833"/>
    </source>
</evidence>
<feature type="domain" description="C2H2-type" evidence="14">
    <location>
        <begin position="721"/>
        <end position="748"/>
    </location>
</feature>
<feature type="domain" description="C2H2-type" evidence="14">
    <location>
        <begin position="663"/>
        <end position="692"/>
    </location>
</feature>
<dbReference type="InterPro" id="IPR013087">
    <property type="entry name" value="Znf_C2H2_type"/>
</dbReference>
<evidence type="ECO:0000256" key="5">
    <source>
        <dbReference type="ARBA" id="ARBA00022771"/>
    </source>
</evidence>
<dbReference type="Gene3D" id="3.30.710.10">
    <property type="entry name" value="Potassium Channel Kv1.1, Chain A"/>
    <property type="match status" value="1"/>
</dbReference>
<evidence type="ECO:0000256" key="2">
    <source>
        <dbReference type="ARBA" id="ARBA00006991"/>
    </source>
</evidence>
<feature type="domain" description="BTB" evidence="13">
    <location>
        <begin position="115"/>
        <end position="181"/>
    </location>
</feature>
<feature type="domain" description="C2H2-type" evidence="14">
    <location>
        <begin position="749"/>
        <end position="776"/>
    </location>
</feature>
<feature type="domain" description="C2H2-type" evidence="14">
    <location>
        <begin position="776"/>
        <end position="805"/>
    </location>
</feature>
<evidence type="ECO:0000256" key="10">
    <source>
        <dbReference type="ARBA" id="ARBA00023242"/>
    </source>
</evidence>
<feature type="region of interest" description="Disordered" evidence="12">
    <location>
        <begin position="400"/>
        <end position="591"/>
    </location>
</feature>
<reference evidence="15 16" key="1">
    <citation type="journal article" date="2017" name="Nat. Ecol. Evol.">
        <title>Scallop genome provides insights into evolution of bilaterian karyotype and development.</title>
        <authorList>
            <person name="Wang S."/>
            <person name="Zhang J."/>
            <person name="Jiao W."/>
            <person name="Li J."/>
            <person name="Xun X."/>
            <person name="Sun Y."/>
            <person name="Guo X."/>
            <person name="Huan P."/>
            <person name="Dong B."/>
            <person name="Zhang L."/>
            <person name="Hu X."/>
            <person name="Sun X."/>
            <person name="Wang J."/>
            <person name="Zhao C."/>
            <person name="Wang Y."/>
            <person name="Wang D."/>
            <person name="Huang X."/>
            <person name="Wang R."/>
            <person name="Lv J."/>
            <person name="Li Y."/>
            <person name="Zhang Z."/>
            <person name="Liu B."/>
            <person name="Lu W."/>
            <person name="Hui Y."/>
            <person name="Liang J."/>
            <person name="Zhou Z."/>
            <person name="Hou R."/>
            <person name="Li X."/>
            <person name="Liu Y."/>
            <person name="Li H."/>
            <person name="Ning X."/>
            <person name="Lin Y."/>
            <person name="Zhao L."/>
            <person name="Xing Q."/>
            <person name="Dou J."/>
            <person name="Li Y."/>
            <person name="Mao J."/>
            <person name="Guo H."/>
            <person name="Dou H."/>
            <person name="Li T."/>
            <person name="Mu C."/>
            <person name="Jiang W."/>
            <person name="Fu Q."/>
            <person name="Fu X."/>
            <person name="Miao Y."/>
            <person name="Liu J."/>
            <person name="Yu Q."/>
            <person name="Li R."/>
            <person name="Liao H."/>
            <person name="Li X."/>
            <person name="Kong Y."/>
            <person name="Jiang Z."/>
            <person name="Chourrout D."/>
            <person name="Li R."/>
            <person name="Bao Z."/>
        </authorList>
    </citation>
    <scope>NUCLEOTIDE SEQUENCE [LARGE SCALE GENOMIC DNA]</scope>
    <source>
        <strain evidence="15 16">PY_sf001</strain>
    </source>
</reference>
<dbReference type="SMART" id="SM00225">
    <property type="entry name" value="BTB"/>
    <property type="match status" value="1"/>
</dbReference>
<dbReference type="OrthoDB" id="9978265at2759"/>
<dbReference type="Pfam" id="PF00096">
    <property type="entry name" value="zf-C2H2"/>
    <property type="match status" value="1"/>
</dbReference>
<keyword evidence="15" id="KW-0808">Transferase</keyword>
<evidence type="ECO:0000256" key="4">
    <source>
        <dbReference type="ARBA" id="ARBA00022737"/>
    </source>
</evidence>
<feature type="compositionally biased region" description="Acidic residues" evidence="12">
    <location>
        <begin position="521"/>
        <end position="536"/>
    </location>
</feature>
<dbReference type="Pfam" id="PF07707">
    <property type="entry name" value="BACK"/>
    <property type="match status" value="1"/>
</dbReference>
<feature type="domain" description="C2H2-type" evidence="14">
    <location>
        <begin position="693"/>
        <end position="720"/>
    </location>
</feature>
<dbReference type="AlphaFoldDB" id="A0A210PXL3"/>
<dbReference type="FunFam" id="3.30.160.60:FF:001370">
    <property type="entry name" value="Zinc finger protein"/>
    <property type="match status" value="1"/>
</dbReference>
<name>A0A210PXL3_MIZYE</name>
<feature type="compositionally biased region" description="Basic residues" evidence="12">
    <location>
        <begin position="468"/>
        <end position="480"/>
    </location>
</feature>
<protein>
    <submittedName>
        <fullName evidence="15">Histone-lysine N-methyltransferase PRDM9</fullName>
    </submittedName>
</protein>
<keyword evidence="5 11" id="KW-0863">Zinc-finger</keyword>
<keyword evidence="3" id="KW-0479">Metal-binding</keyword>
<dbReference type="GO" id="GO:0008168">
    <property type="term" value="F:methyltransferase activity"/>
    <property type="evidence" value="ECO:0007669"/>
    <property type="project" value="UniProtKB-KW"/>
</dbReference>
<feature type="compositionally biased region" description="Basic residues" evidence="12">
    <location>
        <begin position="489"/>
        <end position="500"/>
    </location>
</feature>
<evidence type="ECO:0000256" key="3">
    <source>
        <dbReference type="ARBA" id="ARBA00022723"/>
    </source>
</evidence>
<dbReference type="PROSITE" id="PS50157">
    <property type="entry name" value="ZINC_FINGER_C2H2_2"/>
    <property type="match status" value="7"/>
</dbReference>
<feature type="compositionally biased region" description="Acidic residues" evidence="12">
    <location>
        <begin position="544"/>
        <end position="570"/>
    </location>
</feature>
<dbReference type="Pfam" id="PF00651">
    <property type="entry name" value="BTB"/>
    <property type="match status" value="1"/>
</dbReference>
<dbReference type="SUPFAM" id="SSF54695">
    <property type="entry name" value="POZ domain"/>
    <property type="match status" value="1"/>
</dbReference>
<dbReference type="GO" id="GO:0008270">
    <property type="term" value="F:zinc ion binding"/>
    <property type="evidence" value="ECO:0007669"/>
    <property type="project" value="UniProtKB-KW"/>
</dbReference>
<dbReference type="EMBL" id="NEDP02005416">
    <property type="protein sequence ID" value="OWF41199.1"/>
    <property type="molecule type" value="Genomic_DNA"/>
</dbReference>
<keyword evidence="10" id="KW-0539">Nucleus</keyword>
<dbReference type="SMART" id="SM00355">
    <property type="entry name" value="ZnF_C2H2"/>
    <property type="match status" value="9"/>
</dbReference>
<keyword evidence="4" id="KW-0677">Repeat</keyword>
<evidence type="ECO:0000313" key="16">
    <source>
        <dbReference type="Proteomes" id="UP000242188"/>
    </source>
</evidence>
<dbReference type="Gene3D" id="1.25.40.420">
    <property type="match status" value="1"/>
</dbReference>
<feature type="domain" description="C2H2-type" evidence="14">
    <location>
        <begin position="806"/>
        <end position="833"/>
    </location>
</feature>
<evidence type="ECO:0000256" key="8">
    <source>
        <dbReference type="ARBA" id="ARBA00023125"/>
    </source>
</evidence>
<dbReference type="InterPro" id="IPR050457">
    <property type="entry name" value="ZnFinger_BTB_dom_contain"/>
</dbReference>
<dbReference type="Proteomes" id="UP000242188">
    <property type="component" value="Unassembled WGS sequence"/>
</dbReference>
<keyword evidence="16" id="KW-1185">Reference proteome</keyword>
<sequence length="1063" mass="120965">MTYHLQDPRFSTEGLTLYTGGLNTMVRMAAPTQSVNLAPLLTHAPIPTANQTQGQQGTPLVVHSTLSIPSQQPGQLPPLQTVPQDATVSSAAPPVRQKPQILEKMKLLRDSGKYCDVVIDVKGRQFRVHKNVLAAWSPYFDHHLFGDGYTSPDLMIVNYDNYEVFSDLLDFLYSGCIAPRETNFLQLLHLAVSFQIDPLRGDCEEYLRSNLHLGNFISTYFLCRKYSLTSLEDFIAGFLQMNLSDAVKQNEFLSLPVGRIHAFLSTGRMEQIKPEVKLFLIISWVGFDVQDRERYLVMLLKHIDWSTVASDFLLEISRTENFFTTHESSLYLLLQTLYSSQISLGPYVELFPALRQTYSHILNNIVQIGIVTPEMETFCPVTVSVSSILNSNTKHDAAVNTEVTGPDVEAAMPTPRRLSITRNVDINSDDSVEGSDQEETGDSTEPTSASTQQQMPRTYLDVQSGTMKMHKRKGMPKKIKLILPVPPKGKQRTTKQKSQKKVTEPSGVTTRSSRSKKAFSEVEDENEEEFNEDVNGDENNLDHTDEEDEENNVETENVDDSEGDKDESSDNEMQTETSYPVSNKSKRSLKRKKSNFDYLPKEKLTRECGICGFTSTSLAVMKEHRVKAHFKNLYFECKDCDFHTSVNREYLTHMRQHFDGPPYRCKNVGCDYSCDKLQRVITHQRSHTEDRPYHCQICNLKLKSRNNLFSHLKTHSENRPFECDVCHLKFRTRNTRDTHLVTHSDERPYLCDLCGFSTKFQSHLISHKRIHTGDVYPCTFPECTYTTPKKSQLKCHYKKHEDLRTNICKICSKAFKEKSHLNRHEKIHSKEADYKCDFCSYTTHRCDKLKYHFKKHHGENATAKTQYRKRKTKETPAVTAKTAARQEFDHAYTMPLPTTYIHDLHGNVQAIPGLLPTNNMNIASMSLPVSLATTLDQDGVTMEDRLNIVSVAEGTNINVNQDSTIIHTHRLSVQDTDHRVIMTESDQRSLLGDTDQRVIMSEADQRLLLQESDHQSYIQPQVQLHVSQSTVSQQGMMSPTSGQSLQAQAGQDYGGLSAFMALF</sequence>
<dbReference type="InterPro" id="IPR011333">
    <property type="entry name" value="SKP1/BTB/POZ_sf"/>
</dbReference>
<feature type="compositionally biased region" description="Polar residues" evidence="12">
    <location>
        <begin position="443"/>
        <end position="466"/>
    </location>
</feature>
<dbReference type="GO" id="GO:0000981">
    <property type="term" value="F:DNA-binding transcription factor activity, RNA polymerase II-specific"/>
    <property type="evidence" value="ECO:0007669"/>
    <property type="project" value="TreeGrafter"/>
</dbReference>
<dbReference type="InterPro" id="IPR011705">
    <property type="entry name" value="BACK"/>
</dbReference>
<dbReference type="GO" id="GO:0000978">
    <property type="term" value="F:RNA polymerase II cis-regulatory region sequence-specific DNA binding"/>
    <property type="evidence" value="ECO:0007669"/>
    <property type="project" value="TreeGrafter"/>
</dbReference>
<dbReference type="PROSITE" id="PS50097">
    <property type="entry name" value="BTB"/>
    <property type="match status" value="1"/>
</dbReference>
<evidence type="ECO:0000259" key="14">
    <source>
        <dbReference type="PROSITE" id="PS50157"/>
    </source>
</evidence>
<feature type="domain" description="C2H2-type" evidence="14">
    <location>
        <begin position="834"/>
        <end position="861"/>
    </location>
</feature>
<dbReference type="Gene3D" id="3.30.160.60">
    <property type="entry name" value="Classic Zinc Finger"/>
    <property type="match status" value="4"/>
</dbReference>
<keyword evidence="9" id="KW-0804">Transcription</keyword>
<dbReference type="InterPro" id="IPR036236">
    <property type="entry name" value="Znf_C2H2_sf"/>
</dbReference>
<comment type="caution">
    <text evidence="15">The sequence shown here is derived from an EMBL/GenBank/DDBJ whole genome shotgun (WGS) entry which is preliminary data.</text>
</comment>
<organism evidence="15 16">
    <name type="scientific">Mizuhopecten yessoensis</name>
    <name type="common">Japanese scallop</name>
    <name type="synonym">Patinopecten yessoensis</name>
    <dbReference type="NCBI Taxonomy" id="6573"/>
    <lineage>
        <taxon>Eukaryota</taxon>
        <taxon>Metazoa</taxon>
        <taxon>Spiralia</taxon>
        <taxon>Lophotrochozoa</taxon>
        <taxon>Mollusca</taxon>
        <taxon>Bivalvia</taxon>
        <taxon>Autobranchia</taxon>
        <taxon>Pteriomorphia</taxon>
        <taxon>Pectinida</taxon>
        <taxon>Pectinoidea</taxon>
        <taxon>Pectinidae</taxon>
        <taxon>Mizuhopecten</taxon>
    </lineage>
</organism>
<dbReference type="Pfam" id="PF12874">
    <property type="entry name" value="zf-met"/>
    <property type="match status" value="1"/>
</dbReference>
<evidence type="ECO:0000259" key="13">
    <source>
        <dbReference type="PROSITE" id="PS50097"/>
    </source>
</evidence>
<dbReference type="PANTHER" id="PTHR46105:SF5">
    <property type="entry name" value="ZINC FINGER AND BTB DOMAIN-CONTAINING PROTEIN 44 ISOFORM X1"/>
    <property type="match status" value="1"/>
</dbReference>
<dbReference type="PANTHER" id="PTHR46105">
    <property type="entry name" value="AGAP004733-PA"/>
    <property type="match status" value="1"/>
</dbReference>
<dbReference type="InterPro" id="IPR000210">
    <property type="entry name" value="BTB/POZ_dom"/>
</dbReference>
<feature type="compositionally biased region" description="Acidic residues" evidence="12">
    <location>
        <begin position="427"/>
        <end position="442"/>
    </location>
</feature>
<evidence type="ECO:0000256" key="12">
    <source>
        <dbReference type="SAM" id="MobiDB-lite"/>
    </source>
</evidence>
<dbReference type="CDD" id="cd18186">
    <property type="entry name" value="BTB_POZ_ZBTB_KLHL-like"/>
    <property type="match status" value="1"/>
</dbReference>
<keyword evidence="6" id="KW-0862">Zinc</keyword>
<keyword evidence="8" id="KW-0238">DNA-binding</keyword>
<comment type="similarity">
    <text evidence="2">Belongs to the krueppel C2H2-type zinc-finger protein family.</text>
</comment>
<evidence type="ECO:0000256" key="7">
    <source>
        <dbReference type="ARBA" id="ARBA00023015"/>
    </source>
</evidence>
<keyword evidence="7" id="KW-0805">Transcription regulation</keyword>
<evidence type="ECO:0000313" key="15">
    <source>
        <dbReference type="EMBL" id="OWF41199.1"/>
    </source>
</evidence>
<gene>
    <name evidence="15" type="ORF">KP79_PYT25065</name>
</gene>
<dbReference type="SUPFAM" id="SSF57667">
    <property type="entry name" value="beta-beta-alpha zinc fingers"/>
    <property type="match status" value="4"/>
</dbReference>
<dbReference type="GO" id="GO:0032259">
    <property type="term" value="P:methylation"/>
    <property type="evidence" value="ECO:0007669"/>
    <property type="project" value="UniProtKB-KW"/>
</dbReference>